<sequence length="118" mass="13079">MATIAKLTLPSSPLTFNTSFLPKSPSLSHTIASPKRISLGVKVCAQLGGRDEETKKGEKKKFITREQEPEQYWQSAGEREGENPMMTPLPYIILFGMSTPFVILGIAFANGWIKVPIR</sequence>
<name>G7K0N1_MEDTR</name>
<evidence type="ECO:0000256" key="1">
    <source>
        <dbReference type="SAM" id="Phobius"/>
    </source>
</evidence>
<dbReference type="OrthoDB" id="7333885at2759"/>
<keyword evidence="1 2" id="KW-0812">Transmembrane</keyword>
<keyword evidence="1" id="KW-1133">Transmembrane helix</keyword>
<dbReference type="EMBL" id="CM001221">
    <property type="protein sequence ID" value="AET01016.1"/>
    <property type="molecule type" value="Genomic_DNA"/>
</dbReference>
<reference evidence="4" key="3">
    <citation type="submission" date="2015-04" db="UniProtKB">
        <authorList>
            <consortium name="EnsemblPlants"/>
        </authorList>
    </citation>
    <scope>IDENTIFICATION</scope>
    <source>
        <strain evidence="4">cv. Jemalong A17</strain>
    </source>
</reference>
<organism evidence="2 5">
    <name type="scientific">Medicago truncatula</name>
    <name type="common">Barrel medic</name>
    <name type="synonym">Medicago tribuloides</name>
    <dbReference type="NCBI Taxonomy" id="3880"/>
    <lineage>
        <taxon>Eukaryota</taxon>
        <taxon>Viridiplantae</taxon>
        <taxon>Streptophyta</taxon>
        <taxon>Embryophyta</taxon>
        <taxon>Tracheophyta</taxon>
        <taxon>Spermatophyta</taxon>
        <taxon>Magnoliopsida</taxon>
        <taxon>eudicotyledons</taxon>
        <taxon>Gunneridae</taxon>
        <taxon>Pentapetalae</taxon>
        <taxon>rosids</taxon>
        <taxon>fabids</taxon>
        <taxon>Fabales</taxon>
        <taxon>Fabaceae</taxon>
        <taxon>Papilionoideae</taxon>
        <taxon>50 kb inversion clade</taxon>
        <taxon>NPAAA clade</taxon>
        <taxon>Hologalegina</taxon>
        <taxon>IRL clade</taxon>
        <taxon>Trifolieae</taxon>
        <taxon>Medicago</taxon>
    </lineage>
</organism>
<feature type="transmembrane region" description="Helical" evidence="1">
    <location>
        <begin position="91"/>
        <end position="113"/>
    </location>
</feature>
<accession>G7K0N1</accession>
<dbReference type="Proteomes" id="UP000002051">
    <property type="component" value="Chromosome 5"/>
</dbReference>
<dbReference type="Gramene" id="rna33791">
    <property type="protein sequence ID" value="RHN58174.1"/>
    <property type="gene ID" value="gene33791"/>
</dbReference>
<dbReference type="EMBL" id="PSQE01000005">
    <property type="protein sequence ID" value="RHN58174.1"/>
    <property type="molecule type" value="Genomic_DNA"/>
</dbReference>
<dbReference type="Proteomes" id="UP000265566">
    <property type="component" value="Chromosome 5"/>
</dbReference>
<evidence type="ECO:0000313" key="5">
    <source>
        <dbReference type="Proteomes" id="UP000002051"/>
    </source>
</evidence>
<evidence type="ECO:0000313" key="3">
    <source>
        <dbReference type="EMBL" id="RHN58174.1"/>
    </source>
</evidence>
<dbReference type="EnsemblPlants" id="AET01016">
    <property type="protein sequence ID" value="AET01016"/>
    <property type="gene ID" value="MTR_5g098530"/>
</dbReference>
<reference evidence="3" key="4">
    <citation type="journal article" date="2018" name="Nat. Plants">
        <title>Whole-genome landscape of Medicago truncatula symbiotic genes.</title>
        <authorList>
            <person name="Pecrix Y."/>
            <person name="Gamas P."/>
            <person name="Carrere S."/>
        </authorList>
    </citation>
    <scope>NUCLEOTIDE SEQUENCE</scope>
    <source>
        <tissue evidence="3">Leaves</tissue>
    </source>
</reference>
<evidence type="ECO:0000313" key="2">
    <source>
        <dbReference type="EMBL" id="AET01016.1"/>
    </source>
</evidence>
<dbReference type="AlphaFoldDB" id="G7K0N1"/>
<dbReference type="PANTHER" id="PTHR36343:SF1">
    <property type="entry name" value="EXPRESSED PROTEIN"/>
    <property type="match status" value="1"/>
</dbReference>
<reference evidence="2 5" key="2">
    <citation type="journal article" date="2014" name="BMC Genomics">
        <title>An improved genome release (version Mt4.0) for the model legume Medicago truncatula.</title>
        <authorList>
            <person name="Tang H."/>
            <person name="Krishnakumar V."/>
            <person name="Bidwell S."/>
            <person name="Rosen B."/>
            <person name="Chan A."/>
            <person name="Zhou S."/>
            <person name="Gentzbittel L."/>
            <person name="Childs K.L."/>
            <person name="Yandell M."/>
            <person name="Gundlach H."/>
            <person name="Mayer K.F."/>
            <person name="Schwartz D.C."/>
            <person name="Town C.D."/>
        </authorList>
    </citation>
    <scope>GENOME REANNOTATION</scope>
    <source>
        <strain evidence="4 5">cv. Jemalong A17</strain>
    </source>
</reference>
<dbReference type="KEGG" id="mtr:11419653"/>
<dbReference type="OMA" id="SCNTRPH"/>
<reference evidence="2 5" key="1">
    <citation type="journal article" date="2011" name="Nature">
        <title>The Medicago genome provides insight into the evolution of rhizobial symbioses.</title>
        <authorList>
            <person name="Young N.D."/>
            <person name="Debelle F."/>
            <person name="Oldroyd G.E."/>
            <person name="Geurts R."/>
            <person name="Cannon S.B."/>
            <person name="Udvardi M.K."/>
            <person name="Benedito V.A."/>
            <person name="Mayer K.F."/>
            <person name="Gouzy J."/>
            <person name="Schoof H."/>
            <person name="Van de Peer Y."/>
            <person name="Proost S."/>
            <person name="Cook D.R."/>
            <person name="Meyers B.C."/>
            <person name="Spannagl M."/>
            <person name="Cheung F."/>
            <person name="De Mita S."/>
            <person name="Krishnakumar V."/>
            <person name="Gundlach H."/>
            <person name="Zhou S."/>
            <person name="Mudge J."/>
            <person name="Bharti A.K."/>
            <person name="Murray J.D."/>
            <person name="Naoumkina M.A."/>
            <person name="Rosen B."/>
            <person name="Silverstein K.A."/>
            <person name="Tang H."/>
            <person name="Rombauts S."/>
            <person name="Zhao P.X."/>
            <person name="Zhou P."/>
            <person name="Barbe V."/>
            <person name="Bardou P."/>
            <person name="Bechner M."/>
            <person name="Bellec A."/>
            <person name="Berger A."/>
            <person name="Berges H."/>
            <person name="Bidwell S."/>
            <person name="Bisseling T."/>
            <person name="Choisne N."/>
            <person name="Couloux A."/>
            <person name="Denny R."/>
            <person name="Deshpande S."/>
            <person name="Dai X."/>
            <person name="Doyle J.J."/>
            <person name="Dudez A.M."/>
            <person name="Farmer A.D."/>
            <person name="Fouteau S."/>
            <person name="Franken C."/>
            <person name="Gibelin C."/>
            <person name="Gish J."/>
            <person name="Goldstein S."/>
            <person name="Gonzalez A.J."/>
            <person name="Green P.J."/>
            <person name="Hallab A."/>
            <person name="Hartog M."/>
            <person name="Hua A."/>
            <person name="Humphray S.J."/>
            <person name="Jeong D.H."/>
            <person name="Jing Y."/>
            <person name="Jocker A."/>
            <person name="Kenton S.M."/>
            <person name="Kim D.J."/>
            <person name="Klee K."/>
            <person name="Lai H."/>
            <person name="Lang C."/>
            <person name="Lin S."/>
            <person name="Macmil S.L."/>
            <person name="Magdelenat G."/>
            <person name="Matthews L."/>
            <person name="McCorrison J."/>
            <person name="Monaghan E.L."/>
            <person name="Mun J.H."/>
            <person name="Najar F.Z."/>
            <person name="Nicholson C."/>
            <person name="Noirot C."/>
            <person name="O'Bleness M."/>
            <person name="Paule C.R."/>
            <person name="Poulain J."/>
            <person name="Prion F."/>
            <person name="Qin B."/>
            <person name="Qu C."/>
            <person name="Retzel E.F."/>
            <person name="Riddle C."/>
            <person name="Sallet E."/>
            <person name="Samain S."/>
            <person name="Samson N."/>
            <person name="Sanders I."/>
            <person name="Saurat O."/>
            <person name="Scarpelli C."/>
            <person name="Schiex T."/>
            <person name="Segurens B."/>
            <person name="Severin A.J."/>
            <person name="Sherrier D.J."/>
            <person name="Shi R."/>
            <person name="Sims S."/>
            <person name="Singer S.R."/>
            <person name="Sinharoy S."/>
            <person name="Sterck L."/>
            <person name="Viollet A."/>
            <person name="Wang B.B."/>
            <person name="Wang K."/>
            <person name="Wang M."/>
            <person name="Wang X."/>
            <person name="Warfsmann J."/>
            <person name="Weissenbach J."/>
            <person name="White D.D."/>
            <person name="White J.D."/>
            <person name="Wiley G.B."/>
            <person name="Wincker P."/>
            <person name="Xing Y."/>
            <person name="Yang L."/>
            <person name="Yao Z."/>
            <person name="Ying F."/>
            <person name="Zhai J."/>
            <person name="Zhou L."/>
            <person name="Zuber A."/>
            <person name="Denarie J."/>
            <person name="Dixon R.A."/>
            <person name="May G.D."/>
            <person name="Schwartz D.C."/>
            <person name="Rogers J."/>
            <person name="Quetier F."/>
            <person name="Town C.D."/>
            <person name="Roe B.A."/>
        </authorList>
    </citation>
    <scope>NUCLEOTIDE SEQUENCE [LARGE SCALE GENOMIC DNA]</scope>
    <source>
        <strain evidence="2">A17</strain>
        <strain evidence="4 5">cv. Jemalong A17</strain>
    </source>
</reference>
<gene>
    <name evidence="4" type="primary">11419653</name>
    <name evidence="2" type="ordered locus">MTR_5g098530</name>
    <name evidence="3" type="ORF">MtrunA17_Chr5g0448271</name>
</gene>
<dbReference type="PaxDb" id="3880-AET01016"/>
<dbReference type="STRING" id="3880.G7K0N1"/>
<evidence type="ECO:0000313" key="4">
    <source>
        <dbReference type="EnsemblPlants" id="AET01016"/>
    </source>
</evidence>
<keyword evidence="5" id="KW-1185">Reference proteome</keyword>
<dbReference type="PANTHER" id="PTHR36343">
    <property type="entry name" value="EXPRESSED PROTEIN"/>
    <property type="match status" value="1"/>
</dbReference>
<dbReference type="HOGENOM" id="CLU_138851_1_0_1"/>
<proteinExistence type="predicted"/>
<dbReference type="eggNOG" id="ENOG502S6YD">
    <property type="taxonomic scope" value="Eukaryota"/>
</dbReference>
<keyword evidence="1" id="KW-0472">Membrane</keyword>
<protein>
    <submittedName>
        <fullName evidence="2">Transmembrane protein, putative</fullName>
    </submittedName>
</protein>